<sequence length="252" mass="29340">MGGLISTFGGVVREKAADMIVSGAASPFISKFQMHQDLDMTLNMLEEQLLKLKAAFVEARQRRITNPKLLEWWAKLIAESYCGDYYHRTIKHRNSLPESEDTDSSTSRAAKRRRINNNITTLLFGDKEVQNLYDILKRLQAIDVRLFLKMVHAQPRRPMRTYLYMDRERLFGRDKEIQQVMNFLLKPVQAGENNVSILPIVGPSQRGKTSLVLHCFYDSKVQDQFSLKFYINFRSYVRINFLRCFRLCGPCC</sequence>
<reference evidence="2" key="1">
    <citation type="journal article" date="2022" name="Cell">
        <title>Repeat-based holocentromeres influence genome architecture and karyotype evolution.</title>
        <authorList>
            <person name="Hofstatter P.G."/>
            <person name="Thangavel G."/>
            <person name="Lux T."/>
            <person name="Neumann P."/>
            <person name="Vondrak T."/>
            <person name="Novak P."/>
            <person name="Zhang M."/>
            <person name="Costa L."/>
            <person name="Castellani M."/>
            <person name="Scott A."/>
            <person name="Toegelov H."/>
            <person name="Fuchs J."/>
            <person name="Mata-Sucre Y."/>
            <person name="Dias Y."/>
            <person name="Vanzela A.L.L."/>
            <person name="Huettel B."/>
            <person name="Almeida C.C.S."/>
            <person name="Simkova H."/>
            <person name="Souza G."/>
            <person name="Pedrosa-Harand A."/>
            <person name="Macas J."/>
            <person name="Mayer K.F.X."/>
            <person name="Houben A."/>
            <person name="Marques A."/>
        </authorList>
    </citation>
    <scope>NUCLEOTIDE SEQUENCE</scope>
    <source>
        <strain evidence="2">RhyBre1mFocal</strain>
    </source>
</reference>
<evidence type="ECO:0000256" key="1">
    <source>
        <dbReference type="SAM" id="Coils"/>
    </source>
</evidence>
<evidence type="ECO:0000313" key="2">
    <source>
        <dbReference type="EMBL" id="KAJ1701465.1"/>
    </source>
</evidence>
<dbReference type="Proteomes" id="UP001151287">
    <property type="component" value="Unassembled WGS sequence"/>
</dbReference>
<dbReference type="Gene3D" id="3.40.50.300">
    <property type="entry name" value="P-loop containing nucleotide triphosphate hydrolases"/>
    <property type="match status" value="1"/>
</dbReference>
<dbReference type="SUPFAM" id="SSF52540">
    <property type="entry name" value="P-loop containing nucleoside triphosphate hydrolases"/>
    <property type="match status" value="1"/>
</dbReference>
<dbReference type="PANTHER" id="PTHR33377">
    <property type="entry name" value="OS10G0134700 PROTEIN-RELATED"/>
    <property type="match status" value="1"/>
</dbReference>
<dbReference type="InterPro" id="IPR027417">
    <property type="entry name" value="P-loop_NTPase"/>
</dbReference>
<gene>
    <name evidence="2" type="ORF">LUZ63_001244</name>
</gene>
<dbReference type="OrthoDB" id="652192at2759"/>
<proteinExistence type="predicted"/>
<dbReference type="EMBL" id="JAMQYH010000001">
    <property type="protein sequence ID" value="KAJ1701465.1"/>
    <property type="molecule type" value="Genomic_DNA"/>
</dbReference>
<dbReference type="AlphaFoldDB" id="A0A9Q0CX15"/>
<evidence type="ECO:0008006" key="4">
    <source>
        <dbReference type="Google" id="ProtNLM"/>
    </source>
</evidence>
<comment type="caution">
    <text evidence="2">The sequence shown here is derived from an EMBL/GenBank/DDBJ whole genome shotgun (WGS) entry which is preliminary data.</text>
</comment>
<evidence type="ECO:0000313" key="3">
    <source>
        <dbReference type="Proteomes" id="UP001151287"/>
    </source>
</evidence>
<keyword evidence="1" id="KW-0175">Coiled coil</keyword>
<accession>A0A9Q0CX15</accession>
<keyword evidence="3" id="KW-1185">Reference proteome</keyword>
<dbReference type="PANTHER" id="PTHR33377:SF62">
    <property type="entry name" value="OS10G0133166 PROTEIN"/>
    <property type="match status" value="1"/>
</dbReference>
<organism evidence="2 3">
    <name type="scientific">Rhynchospora breviuscula</name>
    <dbReference type="NCBI Taxonomy" id="2022672"/>
    <lineage>
        <taxon>Eukaryota</taxon>
        <taxon>Viridiplantae</taxon>
        <taxon>Streptophyta</taxon>
        <taxon>Embryophyta</taxon>
        <taxon>Tracheophyta</taxon>
        <taxon>Spermatophyta</taxon>
        <taxon>Magnoliopsida</taxon>
        <taxon>Liliopsida</taxon>
        <taxon>Poales</taxon>
        <taxon>Cyperaceae</taxon>
        <taxon>Cyperoideae</taxon>
        <taxon>Rhynchosporeae</taxon>
        <taxon>Rhynchospora</taxon>
    </lineage>
</organism>
<name>A0A9Q0CX15_9POAL</name>
<feature type="coiled-coil region" evidence="1">
    <location>
        <begin position="35"/>
        <end position="62"/>
    </location>
</feature>
<protein>
    <recommendedName>
        <fullName evidence="4">Rx N-terminal domain-containing protein</fullName>
    </recommendedName>
</protein>